<protein>
    <submittedName>
        <fullName evidence="1">GNAT family N-acetyltransferase</fullName>
    </submittedName>
</protein>
<evidence type="ECO:0000313" key="1">
    <source>
        <dbReference type="EMBL" id="QQK08815.1"/>
    </source>
</evidence>
<keyword evidence="2" id="KW-1185">Reference proteome</keyword>
<sequence length="168" mass="19767">MHVELINRNNLDKLYKFEVDNKKYFAEIGFPRKKEYYEYENFLLSSYGLIDEQIRDLGYYYLLMDNCHVIGRINISQIIRRPLNKGELGYRLGKNIQGKGYGTKGVSLVVDLARKKHKLHRLEAGTSSENIPSQRVLEKNGFRKVGIYEKYILINGIWLDNVLYEKIL</sequence>
<dbReference type="EMBL" id="CP066744">
    <property type="protein sequence ID" value="QQK08815.1"/>
    <property type="molecule type" value="Genomic_DNA"/>
</dbReference>
<gene>
    <name evidence="1" type="ORF">JFY71_04585</name>
</gene>
<proteinExistence type="predicted"/>
<accession>A0AC61MT10</accession>
<reference evidence="1 2" key="1">
    <citation type="journal article" date="2022" name="Int. J. Syst. Evol. Microbiol.">
        <title>Miniphocaeibacter halophilus sp. nov., an ammonium-tolerant acetate-producing bacterium isolated from a biogas system.</title>
        <authorList>
            <person name="Schnurer A."/>
            <person name="Singh A."/>
            <person name="Bi S."/>
            <person name="Qiao W."/>
            <person name="Westerholm M."/>
        </authorList>
    </citation>
    <scope>NUCLEOTIDE SEQUENCE [LARGE SCALE GENOMIC DNA]</scope>
    <source>
        <strain evidence="1 2">AMB_01</strain>
    </source>
</reference>
<organism evidence="1 2">
    <name type="scientific">Miniphocaeibacter halophilus</name>
    <dbReference type="NCBI Taxonomy" id="2931922"/>
    <lineage>
        <taxon>Bacteria</taxon>
        <taxon>Bacillati</taxon>
        <taxon>Bacillota</taxon>
        <taxon>Tissierellia</taxon>
        <taxon>Tissierellales</taxon>
        <taxon>Peptoniphilaceae</taxon>
        <taxon>Miniphocaeibacter</taxon>
    </lineage>
</organism>
<evidence type="ECO:0000313" key="2">
    <source>
        <dbReference type="Proteomes" id="UP000595814"/>
    </source>
</evidence>
<name>A0AC61MT10_9FIRM</name>
<dbReference type="Proteomes" id="UP000595814">
    <property type="component" value="Chromosome"/>
</dbReference>